<dbReference type="RefSeq" id="WP_158643796.1">
    <property type="nucleotide sequence ID" value="NZ_CP042431.1"/>
</dbReference>
<accession>A0A4Q7MV59</accession>
<reference evidence="2 3" key="1">
    <citation type="submission" date="2019-02" db="EMBL/GenBank/DDBJ databases">
        <title>Genomic Encyclopedia of Type Strains, Phase IV (KMG-IV): sequencing the most valuable type-strain genomes for metagenomic binning, comparative biology and taxonomic classification.</title>
        <authorList>
            <person name="Goeker M."/>
        </authorList>
    </citation>
    <scope>NUCLEOTIDE SEQUENCE [LARGE SCALE GENOMIC DNA]</scope>
    <source>
        <strain evidence="2 3">DSM 18116</strain>
    </source>
</reference>
<name>A0A4Q7MV59_9BACT</name>
<proteinExistence type="predicted"/>
<dbReference type="Proteomes" id="UP000293874">
    <property type="component" value="Unassembled WGS sequence"/>
</dbReference>
<dbReference type="OrthoDB" id="9798407at2"/>
<dbReference type="PANTHER" id="PTHR12110">
    <property type="entry name" value="HYDROXYPYRUVATE ISOMERASE"/>
    <property type="match status" value="1"/>
</dbReference>
<dbReference type="InterPro" id="IPR036237">
    <property type="entry name" value="Xyl_isomerase-like_sf"/>
</dbReference>
<gene>
    <name evidence="2" type="ORF">EV199_3792</name>
</gene>
<dbReference type="InterPro" id="IPR006311">
    <property type="entry name" value="TAT_signal"/>
</dbReference>
<comment type="caution">
    <text evidence="2">The sequence shown here is derived from an EMBL/GenBank/DDBJ whole genome shotgun (WGS) entry which is preliminary data.</text>
</comment>
<evidence type="ECO:0000313" key="2">
    <source>
        <dbReference type="EMBL" id="RZS71879.1"/>
    </source>
</evidence>
<dbReference type="PANTHER" id="PTHR12110:SF41">
    <property type="entry name" value="INOSOSE DEHYDRATASE"/>
    <property type="match status" value="1"/>
</dbReference>
<dbReference type="Pfam" id="PF01261">
    <property type="entry name" value="AP_endonuc_2"/>
    <property type="match status" value="1"/>
</dbReference>
<protein>
    <submittedName>
        <fullName evidence="2">Sugar phosphate isomerase/epimerase</fullName>
    </submittedName>
</protein>
<dbReference type="PROSITE" id="PS51318">
    <property type="entry name" value="TAT"/>
    <property type="match status" value="1"/>
</dbReference>
<organism evidence="2 3">
    <name type="scientific">Pseudobacter ginsenosidimutans</name>
    <dbReference type="NCBI Taxonomy" id="661488"/>
    <lineage>
        <taxon>Bacteria</taxon>
        <taxon>Pseudomonadati</taxon>
        <taxon>Bacteroidota</taxon>
        <taxon>Chitinophagia</taxon>
        <taxon>Chitinophagales</taxon>
        <taxon>Chitinophagaceae</taxon>
        <taxon>Pseudobacter</taxon>
    </lineage>
</organism>
<dbReference type="Gene3D" id="3.20.20.150">
    <property type="entry name" value="Divalent-metal-dependent TIM barrel enzymes"/>
    <property type="match status" value="1"/>
</dbReference>
<keyword evidence="3" id="KW-1185">Reference proteome</keyword>
<dbReference type="EMBL" id="SGXA01000002">
    <property type="protein sequence ID" value="RZS71879.1"/>
    <property type="molecule type" value="Genomic_DNA"/>
</dbReference>
<evidence type="ECO:0000259" key="1">
    <source>
        <dbReference type="Pfam" id="PF01261"/>
    </source>
</evidence>
<keyword evidence="2" id="KW-0413">Isomerase</keyword>
<dbReference type="SUPFAM" id="SSF51658">
    <property type="entry name" value="Xylose isomerase-like"/>
    <property type="match status" value="1"/>
</dbReference>
<sequence length="290" mass="33054">MNTRRQFLKQSSIFTAAMFVMPEDAFSLARKRYGVQLYTLRKELDANPTETIISVAKLGYTDVETYGYNNGKWFGFTVDEFRKLLKANKLTSTSGHTFGGQFFLTETNWEEKWKQAVQDSKAIGQEFIVVPYLDNNHRSIDTYKKLAPLLNKAGEMAKQGGLKLAYHNHDFEFAVQDGQTGFEILTANTDPGLVSFELDIYWATKAGHNAIDLFNKYPGRFTMWHVKDMDNTPEKKFTEVGNGVIDFPAIFKQAKLSGMKYWFVEQDVCPGSPLDSIKTSITNLKEKILK</sequence>
<evidence type="ECO:0000313" key="3">
    <source>
        <dbReference type="Proteomes" id="UP000293874"/>
    </source>
</evidence>
<feature type="domain" description="Xylose isomerase-like TIM barrel" evidence="1">
    <location>
        <begin position="55"/>
        <end position="265"/>
    </location>
</feature>
<dbReference type="AlphaFoldDB" id="A0A4Q7MV59"/>
<dbReference type="InterPro" id="IPR050312">
    <property type="entry name" value="IolE/XylAMocC-like"/>
</dbReference>
<dbReference type="GO" id="GO:0016853">
    <property type="term" value="F:isomerase activity"/>
    <property type="evidence" value="ECO:0007669"/>
    <property type="project" value="UniProtKB-KW"/>
</dbReference>
<dbReference type="InterPro" id="IPR013022">
    <property type="entry name" value="Xyl_isomerase-like_TIM-brl"/>
</dbReference>